<feature type="compositionally biased region" description="Basic residues" evidence="1">
    <location>
        <begin position="213"/>
        <end position="232"/>
    </location>
</feature>
<dbReference type="HOGENOM" id="CLU_038073_1_0_1"/>
<dbReference type="Proteomes" id="UP000039046">
    <property type="component" value="Unassembled WGS sequence"/>
</dbReference>
<feature type="compositionally biased region" description="Basic and acidic residues" evidence="1">
    <location>
        <begin position="265"/>
        <end position="283"/>
    </location>
</feature>
<protein>
    <recommendedName>
        <fullName evidence="4">Pre-mRNA-splicing factor 38B</fullName>
    </recommendedName>
</protein>
<evidence type="ECO:0000313" key="2">
    <source>
        <dbReference type="EMBL" id="CEJ82823.1"/>
    </source>
</evidence>
<evidence type="ECO:0000256" key="1">
    <source>
        <dbReference type="SAM" id="MobiDB-lite"/>
    </source>
</evidence>
<dbReference type="PANTHER" id="PTHR40132:SF1">
    <property type="entry name" value="PRE-MRNA-SPLICING FACTOR 38B"/>
    <property type="match status" value="1"/>
</dbReference>
<proteinExistence type="predicted"/>
<accession>A0A0A1SQX0</accession>
<name>A0A0A1SQX0_9HYPO</name>
<feature type="compositionally biased region" description="Basic and acidic residues" evidence="1">
    <location>
        <begin position="118"/>
        <end position="167"/>
    </location>
</feature>
<sequence>MSSHELLTDDYVAGVLSQEANDCSLKFSAMGMDAFKSDKKPQNMPKPNTRFLRNIIKGTDSHNKALLAKEAEESQARLKRLERTRELQRVKKNPTTKDIGRRHMGDIQAILGGRKLKRASERDAVKPSDTESRSKRHASDHSKDRRERDRSDRHSRRDKERREDHSSSRSKARHHSPESRRHRSQHRESDERRKSHHTGRSRSPRRRDDTGKERHRHRSTSLERKSRRRTSYNKKDNHSDSEDSIGPAPEPKIRGRGDVGQMSGIDRRFSESYDPKTDTHWEGEPVDDWDSNVDAYRSRMKSQLHNDE</sequence>
<feature type="compositionally biased region" description="Basic residues" evidence="1">
    <location>
        <begin position="168"/>
        <end position="185"/>
    </location>
</feature>
<feature type="region of interest" description="Disordered" evidence="1">
    <location>
        <begin position="82"/>
        <end position="291"/>
    </location>
</feature>
<reference evidence="2 3" key="1">
    <citation type="journal article" date="2015" name="Genome Announc.">
        <title>Draft Genome Sequence and Gene Annotation of the Entomopathogenic Fungus Verticillium hemipterigenum.</title>
        <authorList>
            <person name="Horn F."/>
            <person name="Habel A."/>
            <person name="Scharf D.H."/>
            <person name="Dworschak J."/>
            <person name="Brakhage A.A."/>
            <person name="Guthke R."/>
            <person name="Hertweck C."/>
            <person name="Linde J."/>
        </authorList>
    </citation>
    <scope>NUCLEOTIDE SEQUENCE [LARGE SCALE GENOMIC DNA]</scope>
</reference>
<dbReference type="OrthoDB" id="2431475at2759"/>
<organism evidence="2 3">
    <name type="scientific">[Torrubiella] hemipterigena</name>
    <dbReference type="NCBI Taxonomy" id="1531966"/>
    <lineage>
        <taxon>Eukaryota</taxon>
        <taxon>Fungi</taxon>
        <taxon>Dikarya</taxon>
        <taxon>Ascomycota</taxon>
        <taxon>Pezizomycotina</taxon>
        <taxon>Sordariomycetes</taxon>
        <taxon>Hypocreomycetidae</taxon>
        <taxon>Hypocreales</taxon>
        <taxon>Clavicipitaceae</taxon>
        <taxon>Clavicipitaceae incertae sedis</taxon>
        <taxon>'Torrubiella' clade</taxon>
    </lineage>
</organism>
<dbReference type="EMBL" id="CDHN01000001">
    <property type="protein sequence ID" value="CEJ82823.1"/>
    <property type="molecule type" value="Genomic_DNA"/>
</dbReference>
<evidence type="ECO:0000313" key="3">
    <source>
        <dbReference type="Proteomes" id="UP000039046"/>
    </source>
</evidence>
<dbReference type="PANTHER" id="PTHR40132">
    <property type="entry name" value="PRE-MRNA-SPLICING FACTOR 38B"/>
    <property type="match status" value="1"/>
</dbReference>
<keyword evidence="3" id="KW-1185">Reference proteome</keyword>
<dbReference type="AlphaFoldDB" id="A0A0A1SQX0"/>
<evidence type="ECO:0008006" key="4">
    <source>
        <dbReference type="Google" id="ProtNLM"/>
    </source>
</evidence>
<gene>
    <name evidence="2" type="ORF">VHEMI02870</name>
</gene>
<dbReference type="STRING" id="1531966.A0A0A1SQX0"/>
<feature type="compositionally biased region" description="Basic residues" evidence="1">
    <location>
        <begin position="194"/>
        <end position="205"/>
    </location>
</feature>